<dbReference type="PANTHER" id="PTHR34477">
    <property type="entry name" value="UPF0213 PROTEIN YHBQ"/>
    <property type="match status" value="1"/>
</dbReference>
<evidence type="ECO:0000259" key="3">
    <source>
        <dbReference type="PROSITE" id="PS50164"/>
    </source>
</evidence>
<dbReference type="AlphaFoldDB" id="A0A0G0TUD6"/>
<dbReference type="SUPFAM" id="SSF82771">
    <property type="entry name" value="GIY-YIG endonuclease"/>
    <property type="match status" value="1"/>
</dbReference>
<dbReference type="EMBL" id="LBYI01000009">
    <property type="protein sequence ID" value="KKR50635.1"/>
    <property type="molecule type" value="Genomic_DNA"/>
</dbReference>
<accession>A0A0G0TUD6</accession>
<comment type="similarity">
    <text evidence="1">Belongs to the UPF0213 family.</text>
</comment>
<feature type="domain" description="GIY-YIG" evidence="3">
    <location>
        <begin position="4"/>
        <end position="80"/>
    </location>
</feature>
<reference evidence="4 5" key="1">
    <citation type="journal article" date="2015" name="Nature">
        <title>rRNA introns, odd ribosomes, and small enigmatic genomes across a large radiation of phyla.</title>
        <authorList>
            <person name="Brown C.T."/>
            <person name="Hug L.A."/>
            <person name="Thomas B.C."/>
            <person name="Sharon I."/>
            <person name="Castelle C.J."/>
            <person name="Singh A."/>
            <person name="Wilkins M.J."/>
            <person name="Williams K.H."/>
            <person name="Banfield J.F."/>
        </authorList>
    </citation>
    <scope>NUCLEOTIDE SEQUENCE [LARGE SCALE GENOMIC DNA]</scope>
</reference>
<dbReference type="Proteomes" id="UP000034531">
    <property type="component" value="Unassembled WGS sequence"/>
</dbReference>
<gene>
    <name evidence="4" type="ORF">UT84_C0009G0022</name>
</gene>
<dbReference type="CDD" id="cd10448">
    <property type="entry name" value="GIY-YIG_unchar_3"/>
    <property type="match status" value="1"/>
</dbReference>
<keyword evidence="2" id="KW-0472">Membrane</keyword>
<proteinExistence type="inferred from homology"/>
<feature type="transmembrane region" description="Helical" evidence="2">
    <location>
        <begin position="6"/>
        <end position="28"/>
    </location>
</feature>
<sequence length="97" mass="11762">MLIKHGYVYILANVYNTVLYIGVTSNLIKRIWEHKNSYVEGFTKKYNLHKLVYFETFENIEEAIIREKYLKGKNRNFKQKLIEKTNPHYNDLYNNIL</sequence>
<keyword evidence="2" id="KW-0812">Transmembrane</keyword>
<dbReference type="InterPro" id="IPR050190">
    <property type="entry name" value="UPF0213_domain"/>
</dbReference>
<evidence type="ECO:0000256" key="2">
    <source>
        <dbReference type="SAM" id="Phobius"/>
    </source>
</evidence>
<evidence type="ECO:0000313" key="4">
    <source>
        <dbReference type="EMBL" id="KKR50635.1"/>
    </source>
</evidence>
<keyword evidence="2" id="KW-1133">Transmembrane helix</keyword>
<dbReference type="PROSITE" id="PS50164">
    <property type="entry name" value="GIY_YIG"/>
    <property type="match status" value="1"/>
</dbReference>
<dbReference type="Pfam" id="PF01541">
    <property type="entry name" value="GIY-YIG"/>
    <property type="match status" value="1"/>
</dbReference>
<comment type="caution">
    <text evidence="4">The sequence shown here is derived from an EMBL/GenBank/DDBJ whole genome shotgun (WGS) entry which is preliminary data.</text>
</comment>
<dbReference type="Gene3D" id="3.40.1440.10">
    <property type="entry name" value="GIY-YIG endonuclease"/>
    <property type="match status" value="1"/>
</dbReference>
<organism evidence="4 5">
    <name type="scientific">Candidatus Curtissbacteria bacterium GW2011_GWA1_40_16</name>
    <dbReference type="NCBI Taxonomy" id="1618405"/>
    <lineage>
        <taxon>Bacteria</taxon>
        <taxon>Candidatus Curtissiibacteriota</taxon>
    </lineage>
</organism>
<name>A0A0G0TUD6_9BACT</name>
<evidence type="ECO:0000313" key="5">
    <source>
        <dbReference type="Proteomes" id="UP000034531"/>
    </source>
</evidence>
<evidence type="ECO:0000256" key="1">
    <source>
        <dbReference type="ARBA" id="ARBA00007435"/>
    </source>
</evidence>
<dbReference type="PANTHER" id="PTHR34477:SF5">
    <property type="entry name" value="BSL5627 PROTEIN"/>
    <property type="match status" value="1"/>
</dbReference>
<protein>
    <recommendedName>
        <fullName evidence="3">GIY-YIG domain-containing protein</fullName>
    </recommendedName>
</protein>
<dbReference type="InterPro" id="IPR000305">
    <property type="entry name" value="GIY-YIG_endonuc"/>
</dbReference>
<dbReference type="InterPro" id="IPR035901">
    <property type="entry name" value="GIY-YIG_endonuc_sf"/>
</dbReference>